<organism evidence="1 2">
    <name type="scientific">Arctium lappa</name>
    <name type="common">Greater burdock</name>
    <name type="synonym">Lappa major</name>
    <dbReference type="NCBI Taxonomy" id="4217"/>
    <lineage>
        <taxon>Eukaryota</taxon>
        <taxon>Viridiplantae</taxon>
        <taxon>Streptophyta</taxon>
        <taxon>Embryophyta</taxon>
        <taxon>Tracheophyta</taxon>
        <taxon>Spermatophyta</taxon>
        <taxon>Magnoliopsida</taxon>
        <taxon>eudicotyledons</taxon>
        <taxon>Gunneridae</taxon>
        <taxon>Pentapetalae</taxon>
        <taxon>asterids</taxon>
        <taxon>campanulids</taxon>
        <taxon>Asterales</taxon>
        <taxon>Asteraceae</taxon>
        <taxon>Carduoideae</taxon>
        <taxon>Cardueae</taxon>
        <taxon>Arctiinae</taxon>
        <taxon>Arctium</taxon>
    </lineage>
</organism>
<name>A0ACB8XGX8_ARCLA</name>
<gene>
    <name evidence="1" type="ORF">L6452_44603</name>
</gene>
<comment type="caution">
    <text evidence="1">The sequence shown here is derived from an EMBL/GenBank/DDBJ whole genome shotgun (WGS) entry which is preliminary data.</text>
</comment>
<keyword evidence="2" id="KW-1185">Reference proteome</keyword>
<reference evidence="1 2" key="2">
    <citation type="journal article" date="2022" name="Mol. Ecol. Resour.">
        <title>The genomes of chicory, endive, great burdock and yacon provide insights into Asteraceae paleo-polyploidization history and plant inulin production.</title>
        <authorList>
            <person name="Fan W."/>
            <person name="Wang S."/>
            <person name="Wang H."/>
            <person name="Wang A."/>
            <person name="Jiang F."/>
            <person name="Liu H."/>
            <person name="Zhao H."/>
            <person name="Xu D."/>
            <person name="Zhang Y."/>
        </authorList>
    </citation>
    <scope>NUCLEOTIDE SEQUENCE [LARGE SCALE GENOMIC DNA]</scope>
    <source>
        <strain evidence="2">cv. Niubang</strain>
    </source>
</reference>
<dbReference type="Proteomes" id="UP001055879">
    <property type="component" value="Linkage Group LG18"/>
</dbReference>
<protein>
    <submittedName>
        <fullName evidence="1">Uncharacterized protein</fullName>
    </submittedName>
</protein>
<dbReference type="EMBL" id="CM042064">
    <property type="protein sequence ID" value="KAI3665967.1"/>
    <property type="molecule type" value="Genomic_DNA"/>
</dbReference>
<evidence type="ECO:0000313" key="1">
    <source>
        <dbReference type="EMBL" id="KAI3665967.1"/>
    </source>
</evidence>
<sequence>MDLKFHRISGIDSVDYSLQLAESFETILKWKKIFAKITLDLILPLSIMFVAEMDISNRLFHKIERGTRTRGQIDGSDEVLYLVCKLHYGEGIDVSTNLGESQQAFKIGEGIQPQPASPG</sequence>
<evidence type="ECO:0000313" key="2">
    <source>
        <dbReference type="Proteomes" id="UP001055879"/>
    </source>
</evidence>
<proteinExistence type="predicted"/>
<accession>A0ACB8XGX8</accession>
<reference evidence="2" key="1">
    <citation type="journal article" date="2022" name="Mol. Ecol. Resour.">
        <title>The genomes of chicory, endive, great burdock and yacon provide insights into Asteraceae palaeo-polyploidization history and plant inulin production.</title>
        <authorList>
            <person name="Fan W."/>
            <person name="Wang S."/>
            <person name="Wang H."/>
            <person name="Wang A."/>
            <person name="Jiang F."/>
            <person name="Liu H."/>
            <person name="Zhao H."/>
            <person name="Xu D."/>
            <person name="Zhang Y."/>
        </authorList>
    </citation>
    <scope>NUCLEOTIDE SEQUENCE [LARGE SCALE GENOMIC DNA]</scope>
    <source>
        <strain evidence="2">cv. Niubang</strain>
    </source>
</reference>